<accession>H2ISD6</accession>
<dbReference type="AlphaFoldDB" id="H2ISD6"/>
<name>H2ISD6_RAHAC</name>
<organism evidence="2 3">
    <name type="scientific">Rahnella aquatilis (strain ATCC 33071 / DSM 4594 / JCM 1683 / NBRC 105701 / NCIMB 13365 / CIP 78.65)</name>
    <dbReference type="NCBI Taxonomy" id="745277"/>
    <lineage>
        <taxon>Bacteria</taxon>
        <taxon>Pseudomonadati</taxon>
        <taxon>Pseudomonadota</taxon>
        <taxon>Gammaproteobacteria</taxon>
        <taxon>Enterobacterales</taxon>
        <taxon>Yersiniaceae</taxon>
        <taxon>Rahnella</taxon>
    </lineage>
</organism>
<dbReference type="KEGG" id="raq:Rahaq2_2749"/>
<dbReference type="Proteomes" id="UP000009010">
    <property type="component" value="Chromosome"/>
</dbReference>
<dbReference type="RefSeq" id="WP_015697733.1">
    <property type="nucleotide sequence ID" value="NC_016818.1"/>
</dbReference>
<dbReference type="HOGENOM" id="CLU_003628_0_0_6"/>
<dbReference type="PATRIC" id="fig|745277.3.peg.2629"/>
<dbReference type="InterPro" id="IPR018003">
    <property type="entry name" value="Insecticidal_toxin/plasmid_vir"/>
</dbReference>
<gene>
    <name evidence="2" type="ordered locus">Rahaq2_2749</name>
</gene>
<protein>
    <submittedName>
        <fullName evidence="2">Virulence plasmid 28 protein</fullName>
    </submittedName>
</protein>
<evidence type="ECO:0000256" key="1">
    <source>
        <dbReference type="ARBA" id="ARBA00023026"/>
    </source>
</evidence>
<keyword evidence="1" id="KW-0843">Virulence</keyword>
<dbReference type="EMBL" id="CP003244">
    <property type="protein sequence ID" value="AEX52584.1"/>
    <property type="molecule type" value="Genomic_DNA"/>
</dbReference>
<dbReference type="STRING" id="745277.Rahaq2_2749"/>
<dbReference type="OrthoDB" id="6463403at2"/>
<dbReference type="Pfam" id="PF03538">
    <property type="entry name" value="VRP1"/>
    <property type="match status" value="1"/>
</dbReference>
<sequence length="960" mass="105688">MSSHSKLINTMEDVLQMNTKLQQSGYQSTFDIIKMSRDEFAQKHRHDFKQQAASVYDLAAGFSQQVNRIFKEKSVMNMPGQRDNPGGIQKSGPTWQSLFDENWAAYCLKSAPEANDSPVSYLAWLYTQSLAWENSTENTADIFKLAVRRPDLPVLFINDNAINQVVPSLDIVNNILATAIMTTAGDDADKTLATTRYPNSLPYTFPQQQTLLSLAQCQLNLTDMIAEMDIAWPYFLAVTSNTGLRQIAWEMGGELAPEQYQILQDLPVDPASLPTFYMTNFGINADSYSVFEPLTVFSQQAALTVREVEELIAGTAGGYNVTVSPNYLSPSAPATPTPNNYGAVFINNGVDPIVITSSTDPELANLSDDRMDRINRLIRLQKWLALPYSQVDLLVTAAMNAEENTLRVMNDNTLRMLGIFNYYSKSYGTTPAQFAAIINEITPYAIAPEVPFIDQLFNSPSLFEEPFEITDEQFDYTDPTERVVKQLCAGLGINEVQFRFLGDQICASLTRPACEPGEGTTTLPCSLAIVSAFYRLVKLPELLGLNFDNGIALMQLIDKTLLPQLAAIPFISPAETPATDILDTLMAMSDACTWLRQHNLSPSLLLALTTLDNTEEQPKYTTAAQFNLIADINQQLVSSLLSETILETCGVPNETAGGGSINWMDTLSSLIDANGIILPVVTSADETVYNALYTEIDTVIGSIDFNSPLSDDEIDAILTNLIYQTKLSQDGIANSSIAKNYTLAQGLPPFLLTWANSSSWQFLSQCWALKDISDPQDPGILAFLSLMLKLGCRAEMTREFTLTPAMLNAYLTWPAWFGVNDNTINLRTFYQFSRYADAMMVITTDEDALLAYLKWVNGSNAVTPISAAKALAKLLGWEASEVQLAVNHIAPITPEPESETDSIATTLTHIDGVMRLQNLAEQSGLCVEILLQVAALNPDSDYETWQPVGESLVAVQGTAS</sequence>
<proteinExistence type="predicted"/>
<reference evidence="2 3" key="1">
    <citation type="journal article" date="2012" name="J. Bacteriol.">
        <title>Complete Genome Sequence of Rahnella aquatilis CIP 78.65.</title>
        <authorList>
            <person name="Martinez R.J."/>
            <person name="Bruce D."/>
            <person name="Detter C."/>
            <person name="Goodwin L.A."/>
            <person name="Han J."/>
            <person name="Han C.S."/>
            <person name="Held B."/>
            <person name="Land M.L."/>
            <person name="Mikhailova N."/>
            <person name="Nolan M."/>
            <person name="Pennacchio L."/>
            <person name="Pitluck S."/>
            <person name="Tapia R."/>
            <person name="Woyke T."/>
            <person name="Sobecky P.A."/>
        </authorList>
    </citation>
    <scope>NUCLEOTIDE SEQUENCE [LARGE SCALE GENOMIC DNA]</scope>
    <source>
        <strain evidence="3">ATCC 33071 / DSM 4594 / JCM 1683 / NBRC 105701 / NCIMB 13365 / CIP 78.65</strain>
    </source>
</reference>
<dbReference type="eggNOG" id="ENOG502ZAN8">
    <property type="taxonomic scope" value="Bacteria"/>
</dbReference>
<evidence type="ECO:0000313" key="3">
    <source>
        <dbReference type="Proteomes" id="UP000009010"/>
    </source>
</evidence>
<evidence type="ECO:0000313" key="2">
    <source>
        <dbReference type="EMBL" id="AEX52584.1"/>
    </source>
</evidence>
<keyword evidence="3" id="KW-1185">Reference proteome</keyword>
<reference evidence="3" key="2">
    <citation type="submission" date="2012-01" db="EMBL/GenBank/DDBJ databases">
        <title>Complete sequence of chromosome of Rahnella aquatilis CIP 78.65.</title>
        <authorList>
            <person name="Lucas S."/>
            <person name="Han J."/>
            <person name="Lapidus A."/>
            <person name="Cheng J.-F."/>
            <person name="Goodwin L."/>
            <person name="Pitluck S."/>
            <person name="Peters L."/>
            <person name="Ovchinnikova G."/>
            <person name="Held B."/>
            <person name="Detter J.C."/>
            <person name="Han C."/>
            <person name="Tapia R."/>
            <person name="Land M."/>
            <person name="Hauser L."/>
            <person name="Kyrpides N."/>
            <person name="Ivanova N."/>
            <person name="Pagani I."/>
            <person name="Sobecky P."/>
            <person name="Martinez R."/>
            <person name="Woyke T."/>
        </authorList>
    </citation>
    <scope>NUCLEOTIDE SEQUENCE [LARGE SCALE GENOMIC DNA]</scope>
    <source>
        <strain evidence="3">ATCC 33071 / DSM 4594 / JCM 1683 / NBRC 105701 / NCIMB 13365 / CIP 78.65</strain>
    </source>
</reference>